<evidence type="ECO:0000259" key="8">
    <source>
        <dbReference type="PROSITE" id="PS50157"/>
    </source>
</evidence>
<evidence type="ECO:0000256" key="3">
    <source>
        <dbReference type="ARBA" id="ARBA00022771"/>
    </source>
</evidence>
<protein>
    <submittedName>
        <fullName evidence="9">Myoneurin</fullName>
    </submittedName>
</protein>
<evidence type="ECO:0000256" key="4">
    <source>
        <dbReference type="ARBA" id="ARBA00022833"/>
    </source>
</evidence>
<dbReference type="SUPFAM" id="SSF57667">
    <property type="entry name" value="beta-beta-alpha zinc fingers"/>
    <property type="match status" value="1"/>
</dbReference>
<keyword evidence="1" id="KW-0479">Metal-binding</keyword>
<feature type="domain" description="C2H2-type" evidence="8">
    <location>
        <begin position="257"/>
        <end position="285"/>
    </location>
</feature>
<dbReference type="EMBL" id="GEEE01023538">
    <property type="protein sequence ID" value="JAP39687.1"/>
    <property type="molecule type" value="Transcribed_RNA"/>
</dbReference>
<feature type="domain" description="C2H2-type" evidence="8">
    <location>
        <begin position="314"/>
        <end position="342"/>
    </location>
</feature>
<dbReference type="InterPro" id="IPR013087">
    <property type="entry name" value="Znf_C2H2_type"/>
</dbReference>
<dbReference type="GO" id="GO:0008270">
    <property type="term" value="F:zinc ion binding"/>
    <property type="evidence" value="ECO:0007669"/>
    <property type="project" value="UniProtKB-KW"/>
</dbReference>
<organism evidence="9">
    <name type="scientific">Schistocephalus solidus</name>
    <name type="common">Tapeworm</name>
    <dbReference type="NCBI Taxonomy" id="70667"/>
    <lineage>
        <taxon>Eukaryota</taxon>
        <taxon>Metazoa</taxon>
        <taxon>Spiralia</taxon>
        <taxon>Lophotrochozoa</taxon>
        <taxon>Platyhelminthes</taxon>
        <taxon>Cestoda</taxon>
        <taxon>Eucestoda</taxon>
        <taxon>Diphyllobothriidea</taxon>
        <taxon>Diphyllobothriidae</taxon>
        <taxon>Schistocephalus</taxon>
    </lineage>
</organism>
<dbReference type="PANTHER" id="PTHR24388">
    <property type="entry name" value="ZINC FINGER PROTEIN"/>
    <property type="match status" value="1"/>
</dbReference>
<evidence type="ECO:0000256" key="6">
    <source>
        <dbReference type="PROSITE-ProRule" id="PRU00042"/>
    </source>
</evidence>
<feature type="region of interest" description="Disordered" evidence="7">
    <location>
        <begin position="338"/>
        <end position="357"/>
    </location>
</feature>
<dbReference type="Pfam" id="PF12874">
    <property type="entry name" value="zf-met"/>
    <property type="match status" value="1"/>
</dbReference>
<dbReference type="GO" id="GO:0000978">
    <property type="term" value="F:RNA polymerase II cis-regulatory region sequence-specific DNA binding"/>
    <property type="evidence" value="ECO:0007669"/>
    <property type="project" value="TreeGrafter"/>
</dbReference>
<keyword evidence="3 6" id="KW-0863">Zinc-finger</keyword>
<keyword evidence="2" id="KW-0677">Repeat</keyword>
<proteinExistence type="predicted"/>
<evidence type="ECO:0000256" key="1">
    <source>
        <dbReference type="ARBA" id="ARBA00022723"/>
    </source>
</evidence>
<dbReference type="PANTHER" id="PTHR24388:SF104">
    <property type="entry name" value="AT-RICH BINDING PROTEIN-RELATED"/>
    <property type="match status" value="1"/>
</dbReference>
<dbReference type="Gene3D" id="3.30.160.60">
    <property type="entry name" value="Classic Zinc Finger"/>
    <property type="match status" value="1"/>
</dbReference>
<evidence type="ECO:0000256" key="7">
    <source>
        <dbReference type="SAM" id="MobiDB-lite"/>
    </source>
</evidence>
<dbReference type="PROSITE" id="PS00028">
    <property type="entry name" value="ZINC_FINGER_C2H2_1"/>
    <property type="match status" value="3"/>
</dbReference>
<dbReference type="SMART" id="SM00355">
    <property type="entry name" value="ZnF_C2H2"/>
    <property type="match status" value="3"/>
</dbReference>
<dbReference type="InterPro" id="IPR036236">
    <property type="entry name" value="Znf_C2H2_sf"/>
</dbReference>
<evidence type="ECO:0000256" key="2">
    <source>
        <dbReference type="ARBA" id="ARBA00022737"/>
    </source>
</evidence>
<feature type="compositionally biased region" description="Polar residues" evidence="7">
    <location>
        <begin position="340"/>
        <end position="351"/>
    </location>
</feature>
<gene>
    <name evidence="9" type="primary">MYNN</name>
    <name evidence="9" type="ORF">TR167012</name>
</gene>
<dbReference type="Pfam" id="PF00096">
    <property type="entry name" value="zf-C2H2"/>
    <property type="match status" value="2"/>
</dbReference>
<dbReference type="GO" id="GO:0000981">
    <property type="term" value="F:DNA-binding transcription factor activity, RNA polymerase II-specific"/>
    <property type="evidence" value="ECO:0007669"/>
    <property type="project" value="TreeGrafter"/>
</dbReference>
<feature type="domain" description="C2H2-type" evidence="8">
    <location>
        <begin position="285"/>
        <end position="313"/>
    </location>
</feature>
<keyword evidence="4" id="KW-0862">Zinc</keyword>
<reference evidence="9" key="1">
    <citation type="submission" date="2016-01" db="EMBL/GenBank/DDBJ databases">
        <title>Reference transcriptome for the parasite Schistocephalus solidus: insights into the molecular evolution of parasitism.</title>
        <authorList>
            <person name="Hebert F.O."/>
            <person name="Grambauer S."/>
            <person name="Barber I."/>
            <person name="Landry C.R."/>
            <person name="Aubin-Horth N."/>
        </authorList>
    </citation>
    <scope>NUCLEOTIDE SEQUENCE</scope>
</reference>
<sequence length="479" mass="53775">MSLAASCRRRLSTSLNYGRYPVYPWVKLPQSVQYMICTRILPTALPSFVLVTEDGGQSTSGPSWHRVLLSSIPENPEAIASEPIRIVSTPNLLVGSPDRPRMLAVSASRLEMTMNAQTRLTFKSPSTVEISIYLPEPENSTLFLNSVEDVPLPHSWKPFLWQCGLCVAQFTISDEHSMELVAAHLRLHLELRFCLKCHTVLPNSALAVDAPDAKPHRCKDLVTPVDLNLRHQPHNQESLLFEPQHVSEESTQNPWRRYCQICRRGFSSPAQYSQHLKNVHKNKRFLCPDCGTSFSTKGNMTTHFQQVHNLSDSVSCPLCSKRCSNRYNLRRHISLVHAVKQQNPEPSSDTASDVEKDRRTDHLDLSNDTDQSATITLTATPTAGKTRGYYLYMAPQKKSPQAVELTDRQCARASEVLQANKGQTEVGYQQVSEPSLVAEVSIVRSKRYAPIVSVQLSPAGNSKEIRLLQPLDERKTKLN</sequence>
<dbReference type="InterPro" id="IPR050527">
    <property type="entry name" value="Snail/Krueppel_Znf"/>
</dbReference>
<keyword evidence="5" id="KW-0539">Nucleus</keyword>
<accession>A0A0X3NQ78</accession>
<name>A0A0X3NQ78_SCHSO</name>
<dbReference type="AlphaFoldDB" id="A0A0X3NQ78"/>
<evidence type="ECO:0000313" key="9">
    <source>
        <dbReference type="EMBL" id="JAP39687.1"/>
    </source>
</evidence>
<evidence type="ECO:0000256" key="5">
    <source>
        <dbReference type="ARBA" id="ARBA00023242"/>
    </source>
</evidence>
<dbReference type="PROSITE" id="PS50157">
    <property type="entry name" value="ZINC_FINGER_C2H2_2"/>
    <property type="match status" value="3"/>
</dbReference>